<comment type="caution">
    <text evidence="1">The sequence shown here is derived from an EMBL/GenBank/DDBJ whole genome shotgun (WGS) entry which is preliminary data.</text>
</comment>
<reference evidence="1 2" key="1">
    <citation type="journal article" date="2011" name="J. Bacteriol.">
        <title>Draft Genome Sequence of Turicibacter sanguinis PC909, Isolated from Human Feces.</title>
        <authorList>
            <person name="Cuiv P.O."/>
            <person name="Klaassens E.S."/>
            <person name="Durkin A.S."/>
            <person name="Harkins D.M."/>
            <person name="Foster L."/>
            <person name="McCorrison J."/>
            <person name="Torralba M."/>
            <person name="Nelson K.E."/>
            <person name="Morrison M."/>
        </authorList>
    </citation>
    <scope>NUCLEOTIDE SEQUENCE [LARGE SCALE GENOMIC DNA]</scope>
    <source>
        <strain evidence="1 2">PC909</strain>
    </source>
</reference>
<accession>A0ABN0A2R3</accession>
<evidence type="ECO:0000313" key="2">
    <source>
        <dbReference type="Proteomes" id="UP000002938"/>
    </source>
</evidence>
<proteinExistence type="predicted"/>
<protein>
    <submittedName>
        <fullName evidence="1">Uncharacterized protein</fullName>
    </submittedName>
</protein>
<evidence type="ECO:0000313" key="1">
    <source>
        <dbReference type="EMBL" id="EFF64010.1"/>
    </source>
</evidence>
<sequence>MELKFVKDNEVKLEWFGDNESYGRFLSNLVSCDKKHAVYLDELMKWMRMRSLDL</sequence>
<name>A0ABN0A2R3_9FIRM</name>
<dbReference type="Proteomes" id="UP000002938">
    <property type="component" value="Unassembled WGS sequence"/>
</dbReference>
<dbReference type="EMBL" id="ADMN01000057">
    <property type="protein sequence ID" value="EFF64010.1"/>
    <property type="molecule type" value="Genomic_DNA"/>
</dbReference>
<organism evidence="1 2">
    <name type="scientific">Turicibacter sanguinis PC909</name>
    <dbReference type="NCBI Taxonomy" id="702450"/>
    <lineage>
        <taxon>Bacteria</taxon>
        <taxon>Bacillati</taxon>
        <taxon>Bacillota</taxon>
        <taxon>Erysipelotrichia</taxon>
        <taxon>Erysipelotrichales</taxon>
        <taxon>Turicibacteraceae</taxon>
        <taxon>Turicibacter</taxon>
    </lineage>
</organism>
<keyword evidence="2" id="KW-1185">Reference proteome</keyword>
<dbReference type="RefSeq" id="WP_006784469.1">
    <property type="nucleotide sequence ID" value="NZ_ADMN01000057.1"/>
</dbReference>
<gene>
    <name evidence="1" type="ORF">CUW_0316</name>
</gene>